<dbReference type="Pfam" id="PF04427">
    <property type="entry name" value="Brix"/>
    <property type="match status" value="1"/>
</dbReference>
<dbReference type="GO" id="GO:0019843">
    <property type="term" value="F:rRNA binding"/>
    <property type="evidence" value="ECO:0007669"/>
    <property type="project" value="InterPro"/>
</dbReference>
<evidence type="ECO:0000259" key="6">
    <source>
        <dbReference type="PROSITE" id="PS50833"/>
    </source>
</evidence>
<evidence type="ECO:0000256" key="2">
    <source>
        <dbReference type="ARBA" id="ARBA00006369"/>
    </source>
</evidence>
<dbReference type="InterPro" id="IPR007109">
    <property type="entry name" value="Brix"/>
</dbReference>
<proteinExistence type="inferred from homology"/>
<dbReference type="GO" id="GO:0000027">
    <property type="term" value="P:ribosomal large subunit assembly"/>
    <property type="evidence" value="ECO:0007669"/>
    <property type="project" value="TreeGrafter"/>
</dbReference>
<keyword evidence="8" id="KW-1185">Reference proteome</keyword>
<dbReference type="PANTHER" id="PTHR13634">
    <property type="entry name" value="RIBOSOME BIOGENESIS PROTEIN BRIX"/>
    <property type="match status" value="1"/>
</dbReference>
<feature type="domain" description="Brix" evidence="6">
    <location>
        <begin position="61"/>
        <end position="273"/>
    </location>
</feature>
<reference evidence="7 8" key="1">
    <citation type="submission" date="2016-09" db="EMBL/GenBank/DDBJ databases">
        <title>Extensive genetic diversity and differential bi-allelic expression allows diatom success in the polar Southern Ocean.</title>
        <authorList>
            <consortium name="DOE Joint Genome Institute"/>
            <person name="Mock T."/>
            <person name="Otillar R.P."/>
            <person name="Strauss J."/>
            <person name="Dupont C."/>
            <person name="Frickenhaus S."/>
            <person name="Maumus F."/>
            <person name="Mcmullan M."/>
            <person name="Sanges R."/>
            <person name="Schmutz J."/>
            <person name="Toseland A."/>
            <person name="Valas R."/>
            <person name="Veluchamy A."/>
            <person name="Ward B.J."/>
            <person name="Allen A."/>
            <person name="Barry K."/>
            <person name="Falciatore A."/>
            <person name="Ferrante M."/>
            <person name="Fortunato A.E."/>
            <person name="Gloeckner G."/>
            <person name="Gruber A."/>
            <person name="Hipkin R."/>
            <person name="Janech M."/>
            <person name="Kroth P."/>
            <person name="Leese F."/>
            <person name="Lindquist E."/>
            <person name="Lyon B.R."/>
            <person name="Martin J."/>
            <person name="Mayer C."/>
            <person name="Parker M."/>
            <person name="Quesneville H."/>
            <person name="Raymond J."/>
            <person name="Uhlig C."/>
            <person name="Valentin K.U."/>
            <person name="Worden A.Z."/>
            <person name="Armbrust E.V."/>
            <person name="Bowler C."/>
            <person name="Green B."/>
            <person name="Moulton V."/>
            <person name="Van Oosterhout C."/>
            <person name="Grigoriev I."/>
        </authorList>
    </citation>
    <scope>NUCLEOTIDE SEQUENCE [LARGE SCALE GENOMIC DNA]</scope>
    <source>
        <strain evidence="7 8">CCMP1102</strain>
    </source>
</reference>
<keyword evidence="4" id="KW-0539">Nucleus</keyword>
<evidence type="ECO:0000256" key="3">
    <source>
        <dbReference type="ARBA" id="ARBA00022517"/>
    </source>
</evidence>
<dbReference type="KEGG" id="fcy:FRACYDRAFT_187512"/>
<dbReference type="SUPFAM" id="SSF52954">
    <property type="entry name" value="Class II aaRS ABD-related"/>
    <property type="match status" value="1"/>
</dbReference>
<comment type="similarity">
    <text evidence="2">Belongs to the BRX1 family.</text>
</comment>
<feature type="region of interest" description="Disordered" evidence="5">
    <location>
        <begin position="288"/>
        <end position="330"/>
    </location>
</feature>
<dbReference type="PANTHER" id="PTHR13634:SF0">
    <property type="entry name" value="RIBOSOME BIOGENESIS PROTEIN BRX1 HOMOLOG"/>
    <property type="match status" value="1"/>
</dbReference>
<feature type="compositionally biased region" description="Basic and acidic residues" evidence="5">
    <location>
        <begin position="1"/>
        <end position="10"/>
    </location>
</feature>
<accession>A0A1E7F9Z5</accession>
<evidence type="ECO:0000256" key="5">
    <source>
        <dbReference type="SAM" id="MobiDB-lite"/>
    </source>
</evidence>
<dbReference type="EMBL" id="KV784359">
    <property type="protein sequence ID" value="OEU14988.1"/>
    <property type="molecule type" value="Genomic_DNA"/>
</dbReference>
<evidence type="ECO:0000313" key="7">
    <source>
        <dbReference type="EMBL" id="OEU14988.1"/>
    </source>
</evidence>
<evidence type="ECO:0000256" key="4">
    <source>
        <dbReference type="ARBA" id="ARBA00023242"/>
    </source>
</evidence>
<dbReference type="InterPro" id="IPR026532">
    <property type="entry name" value="BRX1"/>
</dbReference>
<dbReference type="SMART" id="SM00879">
    <property type="entry name" value="Brix"/>
    <property type="match status" value="1"/>
</dbReference>
<evidence type="ECO:0000313" key="8">
    <source>
        <dbReference type="Proteomes" id="UP000095751"/>
    </source>
</evidence>
<dbReference type="GO" id="GO:0006364">
    <property type="term" value="P:rRNA processing"/>
    <property type="evidence" value="ECO:0007669"/>
    <property type="project" value="InterPro"/>
</dbReference>
<keyword evidence="3" id="KW-0690">Ribosome biogenesis</keyword>
<sequence length="330" mass="37330">MGKSNRERTESAAAAAPADAEELPPPTTEGEDTTDTTDVAIAEKKEVNLFSSSDGKYRNKQRCLVLCLRGATARYRHLLEDLRTMLPHHKKESKLDAGKNGAASAVNDIAQMRGCNTVLFLECRKRQDAYLWLGRVGDNLGPSAKFHLTNCHTMDELRLTGNCMRGSRPILTFDAAFDTTSHLRLLKTIFTDVFGTPRGHPKSKPFVDRVMAFYYADNKIWVRNYQILEQQATNALEAHTLKKKSGQEESTSLVEIGPRFVLNPIRIFRGSFGGQTLFQNPDFVSPNEIRAEEKKRQGLSYTDRKDSQKRRKTRHEELVLPEDPLDSVFR</sequence>
<name>A0A1E7F9Z5_9STRA</name>
<dbReference type="AlphaFoldDB" id="A0A1E7F9Z5"/>
<comment type="subcellular location">
    <subcellularLocation>
        <location evidence="1">Nucleus</location>
        <location evidence="1">Nucleolus</location>
    </subcellularLocation>
</comment>
<dbReference type="FunCoup" id="A0A1E7F9Z5">
    <property type="interactions" value="410"/>
</dbReference>
<gene>
    <name evidence="7" type="ORF">FRACYDRAFT_187512</name>
</gene>
<organism evidence="7 8">
    <name type="scientific">Fragilariopsis cylindrus CCMP1102</name>
    <dbReference type="NCBI Taxonomy" id="635003"/>
    <lineage>
        <taxon>Eukaryota</taxon>
        <taxon>Sar</taxon>
        <taxon>Stramenopiles</taxon>
        <taxon>Ochrophyta</taxon>
        <taxon>Bacillariophyta</taxon>
        <taxon>Bacillariophyceae</taxon>
        <taxon>Bacillariophycidae</taxon>
        <taxon>Bacillariales</taxon>
        <taxon>Bacillariaceae</taxon>
        <taxon>Fragilariopsis</taxon>
    </lineage>
</organism>
<dbReference type="Proteomes" id="UP000095751">
    <property type="component" value="Unassembled WGS sequence"/>
</dbReference>
<protein>
    <submittedName>
        <fullName evidence="7">Brix-domain-containing protein</fullName>
    </submittedName>
</protein>
<feature type="region of interest" description="Disordered" evidence="5">
    <location>
        <begin position="1"/>
        <end position="35"/>
    </location>
</feature>
<evidence type="ECO:0000256" key="1">
    <source>
        <dbReference type="ARBA" id="ARBA00004604"/>
    </source>
</evidence>
<feature type="compositionally biased region" description="Acidic residues" evidence="5">
    <location>
        <begin position="319"/>
        <end position="330"/>
    </location>
</feature>
<dbReference type="PROSITE" id="PS50833">
    <property type="entry name" value="BRIX"/>
    <property type="match status" value="1"/>
</dbReference>
<dbReference type="InParanoid" id="A0A1E7F9Z5"/>
<dbReference type="OrthoDB" id="1638493at2759"/>
<dbReference type="GO" id="GO:0005730">
    <property type="term" value="C:nucleolus"/>
    <property type="evidence" value="ECO:0007669"/>
    <property type="project" value="UniProtKB-SubCell"/>
</dbReference>
<feature type="compositionally biased region" description="Basic and acidic residues" evidence="5">
    <location>
        <begin position="289"/>
        <end position="306"/>
    </location>
</feature>